<dbReference type="InterPro" id="IPR036237">
    <property type="entry name" value="Xyl_isomerase-like_sf"/>
</dbReference>
<dbReference type="AlphaFoldDB" id="A0A0R1MMY8"/>
<dbReference type="Pfam" id="PF01261">
    <property type="entry name" value="AP_endonuc_2"/>
    <property type="match status" value="1"/>
</dbReference>
<evidence type="ECO:0000313" key="2">
    <source>
        <dbReference type="EMBL" id="KRL06690.1"/>
    </source>
</evidence>
<sequence length="308" mass="36188">MDNAIIIEKLAETFSLSAFFSEKFFIKEVLFMKKIDLGLKASSQREQFENRLSYQPNVFEFFTDENDFTTEGMKRLTDAILQVKDQGVAHIILHHPMRYKGEFTELVAPKSHFKELNYFIEFSTSQLLQLSFDYDLQTLLHGSYSRHTEQMISLYPSFSEARNIVYQKLDKFSKLGQAHIMFENSISRLFYYGFEDEDQFILDRNYRLAFDISHCFIKVKANNNELCASLKRLKHNVVHYHLVDSMGVTHDSLQLGKGKIDWKTVVPLLNEKASNIFEIKLSDENDAKEQIESYRYLVDIYNELNKRA</sequence>
<dbReference type="InterPro" id="IPR013022">
    <property type="entry name" value="Xyl_isomerase-like_TIM-brl"/>
</dbReference>
<dbReference type="SUPFAM" id="SSF51658">
    <property type="entry name" value="Xylose isomerase-like"/>
    <property type="match status" value="1"/>
</dbReference>
<feature type="domain" description="Xylose isomerase-like TIM barrel" evidence="1">
    <location>
        <begin position="204"/>
        <end position="294"/>
    </location>
</feature>
<dbReference type="EMBL" id="AZDX01000016">
    <property type="protein sequence ID" value="KRL06690.1"/>
    <property type="molecule type" value="Genomic_DNA"/>
</dbReference>
<reference evidence="2 3" key="1">
    <citation type="journal article" date="2015" name="Genome Announc.">
        <title>Expanding the biotechnology potential of lactobacilli through comparative genomics of 213 strains and associated genera.</title>
        <authorList>
            <person name="Sun Z."/>
            <person name="Harris H.M."/>
            <person name="McCann A."/>
            <person name="Guo C."/>
            <person name="Argimon S."/>
            <person name="Zhang W."/>
            <person name="Yang X."/>
            <person name="Jeffery I.B."/>
            <person name="Cooney J.C."/>
            <person name="Kagawa T.F."/>
            <person name="Liu W."/>
            <person name="Song Y."/>
            <person name="Salvetti E."/>
            <person name="Wrobel A."/>
            <person name="Rasinkangas P."/>
            <person name="Parkhill J."/>
            <person name="Rea M.C."/>
            <person name="O'Sullivan O."/>
            <person name="Ritari J."/>
            <person name="Douillard F.P."/>
            <person name="Paul Ross R."/>
            <person name="Yang R."/>
            <person name="Briner A.E."/>
            <person name="Felis G.E."/>
            <person name="de Vos W.M."/>
            <person name="Barrangou R."/>
            <person name="Klaenhammer T.R."/>
            <person name="Caufield P.W."/>
            <person name="Cui Y."/>
            <person name="Zhang H."/>
            <person name="O'Toole P.W."/>
        </authorList>
    </citation>
    <scope>NUCLEOTIDE SEQUENCE [LARGE SCALE GENOMIC DNA]</scope>
    <source>
        <strain evidence="2 3">DSM 19519</strain>
    </source>
</reference>
<accession>A0A0R1MMY8</accession>
<protein>
    <submittedName>
        <fullName evidence="2">Xylose isomerase domain containing protein TIM barrel</fullName>
    </submittedName>
</protein>
<organism evidence="2 3">
    <name type="scientific">Liquorilactobacillus hordei DSM 19519</name>
    <dbReference type="NCBI Taxonomy" id="1423759"/>
    <lineage>
        <taxon>Bacteria</taxon>
        <taxon>Bacillati</taxon>
        <taxon>Bacillota</taxon>
        <taxon>Bacilli</taxon>
        <taxon>Lactobacillales</taxon>
        <taxon>Lactobacillaceae</taxon>
        <taxon>Liquorilactobacillus</taxon>
    </lineage>
</organism>
<dbReference type="Gene3D" id="3.20.20.150">
    <property type="entry name" value="Divalent-metal-dependent TIM barrel enzymes"/>
    <property type="match status" value="1"/>
</dbReference>
<evidence type="ECO:0000313" key="3">
    <source>
        <dbReference type="Proteomes" id="UP000051448"/>
    </source>
</evidence>
<dbReference type="Proteomes" id="UP000051448">
    <property type="component" value="Unassembled WGS sequence"/>
</dbReference>
<gene>
    <name evidence="2" type="ORF">FC92_GL000477</name>
</gene>
<dbReference type="PATRIC" id="fig|1423759.3.peg.515"/>
<comment type="caution">
    <text evidence="2">The sequence shown here is derived from an EMBL/GenBank/DDBJ whole genome shotgun (WGS) entry which is preliminary data.</text>
</comment>
<dbReference type="STRING" id="1423759.FC92_GL000477"/>
<keyword evidence="3" id="KW-1185">Reference proteome</keyword>
<keyword evidence="2" id="KW-0413">Isomerase</keyword>
<proteinExistence type="predicted"/>
<evidence type="ECO:0000259" key="1">
    <source>
        <dbReference type="Pfam" id="PF01261"/>
    </source>
</evidence>
<name>A0A0R1MMY8_9LACO</name>
<dbReference type="GO" id="GO:0016853">
    <property type="term" value="F:isomerase activity"/>
    <property type="evidence" value="ECO:0007669"/>
    <property type="project" value="UniProtKB-KW"/>
</dbReference>